<dbReference type="AlphaFoldDB" id="A0A072VFM3"/>
<reference evidence="3" key="3">
    <citation type="submission" date="2015-04" db="UniProtKB">
        <authorList>
            <consortium name="EnsemblPlants"/>
        </authorList>
    </citation>
    <scope>IDENTIFICATION</scope>
    <source>
        <strain evidence="3">cv. Jemalong A17</strain>
    </source>
</reference>
<dbReference type="EMBL" id="CM001218">
    <property type="protein sequence ID" value="KEH36950.1"/>
    <property type="molecule type" value="Genomic_DNA"/>
</dbReference>
<gene>
    <name evidence="2" type="ordered locus">MTR_2g025765</name>
</gene>
<evidence type="ECO:0000313" key="3">
    <source>
        <dbReference type="EnsemblPlants" id="KEH36950"/>
    </source>
</evidence>
<feature type="compositionally biased region" description="Polar residues" evidence="1">
    <location>
        <begin position="37"/>
        <end position="48"/>
    </location>
</feature>
<keyword evidence="4" id="KW-1185">Reference proteome</keyword>
<organism evidence="2 4">
    <name type="scientific">Medicago truncatula</name>
    <name type="common">Barrel medic</name>
    <name type="synonym">Medicago tribuloides</name>
    <dbReference type="NCBI Taxonomy" id="3880"/>
    <lineage>
        <taxon>Eukaryota</taxon>
        <taxon>Viridiplantae</taxon>
        <taxon>Streptophyta</taxon>
        <taxon>Embryophyta</taxon>
        <taxon>Tracheophyta</taxon>
        <taxon>Spermatophyta</taxon>
        <taxon>Magnoliopsida</taxon>
        <taxon>eudicotyledons</taxon>
        <taxon>Gunneridae</taxon>
        <taxon>Pentapetalae</taxon>
        <taxon>rosids</taxon>
        <taxon>fabids</taxon>
        <taxon>Fabales</taxon>
        <taxon>Fabaceae</taxon>
        <taxon>Papilionoideae</taxon>
        <taxon>50 kb inversion clade</taxon>
        <taxon>NPAAA clade</taxon>
        <taxon>Hologalegina</taxon>
        <taxon>IRL clade</taxon>
        <taxon>Trifolieae</taxon>
        <taxon>Medicago</taxon>
    </lineage>
</organism>
<dbReference type="Proteomes" id="UP000002051">
    <property type="component" value="Chromosome 2"/>
</dbReference>
<reference evidence="2 4" key="2">
    <citation type="journal article" date="2014" name="BMC Genomics">
        <title>An improved genome release (version Mt4.0) for the model legume Medicago truncatula.</title>
        <authorList>
            <person name="Tang H."/>
            <person name="Krishnakumar V."/>
            <person name="Bidwell S."/>
            <person name="Rosen B."/>
            <person name="Chan A."/>
            <person name="Zhou S."/>
            <person name="Gentzbittel L."/>
            <person name="Childs K.L."/>
            <person name="Yandell M."/>
            <person name="Gundlach H."/>
            <person name="Mayer K.F."/>
            <person name="Schwartz D.C."/>
            <person name="Town C.D."/>
        </authorList>
    </citation>
    <scope>GENOME REANNOTATION</scope>
    <source>
        <strain evidence="2">A17</strain>
        <strain evidence="3 4">cv. Jemalong A17</strain>
    </source>
</reference>
<evidence type="ECO:0000313" key="4">
    <source>
        <dbReference type="Proteomes" id="UP000002051"/>
    </source>
</evidence>
<name>A0A072VFM3_MEDTR</name>
<dbReference type="HOGENOM" id="CLU_2609606_0_0_1"/>
<evidence type="ECO:0000313" key="2">
    <source>
        <dbReference type="EMBL" id="KEH36950.1"/>
    </source>
</evidence>
<proteinExistence type="predicted"/>
<protein>
    <submittedName>
        <fullName evidence="2 3">Uncharacterized protein</fullName>
    </submittedName>
</protein>
<dbReference type="EnsemblPlants" id="KEH36950">
    <property type="protein sequence ID" value="KEH36950"/>
    <property type="gene ID" value="MTR_2g025765"/>
</dbReference>
<reference evidence="2 4" key="1">
    <citation type="journal article" date="2011" name="Nature">
        <title>The Medicago genome provides insight into the evolution of rhizobial symbioses.</title>
        <authorList>
            <person name="Young N.D."/>
            <person name="Debelle F."/>
            <person name="Oldroyd G.E."/>
            <person name="Geurts R."/>
            <person name="Cannon S.B."/>
            <person name="Udvardi M.K."/>
            <person name="Benedito V.A."/>
            <person name="Mayer K.F."/>
            <person name="Gouzy J."/>
            <person name="Schoof H."/>
            <person name="Van de Peer Y."/>
            <person name="Proost S."/>
            <person name="Cook D.R."/>
            <person name="Meyers B.C."/>
            <person name="Spannagl M."/>
            <person name="Cheung F."/>
            <person name="De Mita S."/>
            <person name="Krishnakumar V."/>
            <person name="Gundlach H."/>
            <person name="Zhou S."/>
            <person name="Mudge J."/>
            <person name="Bharti A.K."/>
            <person name="Murray J.D."/>
            <person name="Naoumkina M.A."/>
            <person name="Rosen B."/>
            <person name="Silverstein K.A."/>
            <person name="Tang H."/>
            <person name="Rombauts S."/>
            <person name="Zhao P.X."/>
            <person name="Zhou P."/>
            <person name="Barbe V."/>
            <person name="Bardou P."/>
            <person name="Bechner M."/>
            <person name="Bellec A."/>
            <person name="Berger A."/>
            <person name="Berges H."/>
            <person name="Bidwell S."/>
            <person name="Bisseling T."/>
            <person name="Choisne N."/>
            <person name="Couloux A."/>
            <person name="Denny R."/>
            <person name="Deshpande S."/>
            <person name="Dai X."/>
            <person name="Doyle J.J."/>
            <person name="Dudez A.M."/>
            <person name="Farmer A.D."/>
            <person name="Fouteau S."/>
            <person name="Franken C."/>
            <person name="Gibelin C."/>
            <person name="Gish J."/>
            <person name="Goldstein S."/>
            <person name="Gonzalez A.J."/>
            <person name="Green P.J."/>
            <person name="Hallab A."/>
            <person name="Hartog M."/>
            <person name="Hua A."/>
            <person name="Humphray S.J."/>
            <person name="Jeong D.H."/>
            <person name="Jing Y."/>
            <person name="Jocker A."/>
            <person name="Kenton S.M."/>
            <person name="Kim D.J."/>
            <person name="Klee K."/>
            <person name="Lai H."/>
            <person name="Lang C."/>
            <person name="Lin S."/>
            <person name="Macmil S.L."/>
            <person name="Magdelenat G."/>
            <person name="Matthews L."/>
            <person name="McCorrison J."/>
            <person name="Monaghan E.L."/>
            <person name="Mun J.H."/>
            <person name="Najar F.Z."/>
            <person name="Nicholson C."/>
            <person name="Noirot C."/>
            <person name="O'Bleness M."/>
            <person name="Paule C.R."/>
            <person name="Poulain J."/>
            <person name="Prion F."/>
            <person name="Qin B."/>
            <person name="Qu C."/>
            <person name="Retzel E.F."/>
            <person name="Riddle C."/>
            <person name="Sallet E."/>
            <person name="Samain S."/>
            <person name="Samson N."/>
            <person name="Sanders I."/>
            <person name="Saurat O."/>
            <person name="Scarpelli C."/>
            <person name="Schiex T."/>
            <person name="Segurens B."/>
            <person name="Severin A.J."/>
            <person name="Sherrier D.J."/>
            <person name="Shi R."/>
            <person name="Sims S."/>
            <person name="Singer S.R."/>
            <person name="Sinharoy S."/>
            <person name="Sterck L."/>
            <person name="Viollet A."/>
            <person name="Wang B.B."/>
            <person name="Wang K."/>
            <person name="Wang M."/>
            <person name="Wang X."/>
            <person name="Warfsmann J."/>
            <person name="Weissenbach J."/>
            <person name="White D.D."/>
            <person name="White J.D."/>
            <person name="Wiley G.B."/>
            <person name="Wincker P."/>
            <person name="Xing Y."/>
            <person name="Yang L."/>
            <person name="Yao Z."/>
            <person name="Ying F."/>
            <person name="Zhai J."/>
            <person name="Zhou L."/>
            <person name="Zuber A."/>
            <person name="Denarie J."/>
            <person name="Dixon R.A."/>
            <person name="May G.D."/>
            <person name="Schwartz D.C."/>
            <person name="Rogers J."/>
            <person name="Quetier F."/>
            <person name="Town C.D."/>
            <person name="Roe B.A."/>
        </authorList>
    </citation>
    <scope>NUCLEOTIDE SEQUENCE [LARGE SCALE GENOMIC DNA]</scope>
    <source>
        <strain evidence="2">A17</strain>
        <strain evidence="3 4">cv. Jemalong A17</strain>
    </source>
</reference>
<accession>A0A072VFM3</accession>
<sequence length="79" mass="8781">MKLIHFFSIALIQPNKNHVLSNKTTTKKSGKTSPSSCNRNAKSESTNQWEKKNVLYKNHGNSTSVKNGKRDGSTNTLFG</sequence>
<feature type="region of interest" description="Disordered" evidence="1">
    <location>
        <begin position="20"/>
        <end position="79"/>
    </location>
</feature>
<evidence type="ECO:0000256" key="1">
    <source>
        <dbReference type="SAM" id="MobiDB-lite"/>
    </source>
</evidence>